<dbReference type="GO" id="GO:0022857">
    <property type="term" value="F:transmembrane transporter activity"/>
    <property type="evidence" value="ECO:0007669"/>
    <property type="project" value="InterPro"/>
</dbReference>
<reference evidence="8 9" key="1">
    <citation type="journal article" date="2020" name="G3 (Bethesda)">
        <title>CeMbio - The Caenorhabditis elegans Microbiome Resource.</title>
        <authorList>
            <person name="Dirksen P."/>
            <person name="Assie A."/>
            <person name="Zimmermann J."/>
            <person name="Zhang F."/>
            <person name="Tietje A.M."/>
            <person name="Marsh S.A."/>
            <person name="Felix M.A."/>
            <person name="Shapira M."/>
            <person name="Kaleta C."/>
            <person name="Schulenburg H."/>
            <person name="Samuel B."/>
        </authorList>
    </citation>
    <scope>NUCLEOTIDE SEQUENCE [LARGE SCALE GENOMIC DNA]</scope>
    <source>
        <strain evidence="8 9">BIGb0172</strain>
    </source>
</reference>
<dbReference type="PANTHER" id="PTHR42718:SF9">
    <property type="entry name" value="MAJOR FACILITATOR SUPERFAMILY MULTIDRUG TRANSPORTER MFSC"/>
    <property type="match status" value="1"/>
</dbReference>
<feature type="transmembrane region" description="Helical" evidence="6">
    <location>
        <begin position="220"/>
        <end position="238"/>
    </location>
</feature>
<comment type="subcellular location">
    <subcellularLocation>
        <location evidence="1">Membrane</location>
        <topology evidence="1">Multi-pass membrane protein</topology>
    </subcellularLocation>
</comment>
<dbReference type="InterPro" id="IPR011701">
    <property type="entry name" value="MFS"/>
</dbReference>
<evidence type="ECO:0000256" key="5">
    <source>
        <dbReference type="ARBA" id="ARBA00023136"/>
    </source>
</evidence>
<evidence type="ECO:0000313" key="9">
    <source>
        <dbReference type="Proteomes" id="UP000515240"/>
    </source>
</evidence>
<keyword evidence="4 6" id="KW-1133">Transmembrane helix</keyword>
<organism evidence="8 9">
    <name type="scientific">Comamonas piscis</name>
    <dbReference type="NCBI Taxonomy" id="1562974"/>
    <lineage>
        <taxon>Bacteria</taxon>
        <taxon>Pseudomonadati</taxon>
        <taxon>Pseudomonadota</taxon>
        <taxon>Betaproteobacteria</taxon>
        <taxon>Burkholderiales</taxon>
        <taxon>Comamonadaceae</taxon>
        <taxon>Comamonas</taxon>
    </lineage>
</organism>
<feature type="transmembrane region" description="Helical" evidence="6">
    <location>
        <begin position="388"/>
        <end position="409"/>
    </location>
</feature>
<keyword evidence="5 6" id="KW-0472">Membrane</keyword>
<evidence type="ECO:0000256" key="2">
    <source>
        <dbReference type="ARBA" id="ARBA00022448"/>
    </source>
</evidence>
<dbReference type="Gene3D" id="1.20.1720.10">
    <property type="entry name" value="Multidrug resistance protein D"/>
    <property type="match status" value="2"/>
</dbReference>
<evidence type="ECO:0000256" key="3">
    <source>
        <dbReference type="ARBA" id="ARBA00022692"/>
    </source>
</evidence>
<dbReference type="AlphaFoldDB" id="A0A7G5EKV2"/>
<dbReference type="EMBL" id="CP058554">
    <property type="protein sequence ID" value="QMV74627.1"/>
    <property type="molecule type" value="Genomic_DNA"/>
</dbReference>
<keyword evidence="9" id="KW-1185">Reference proteome</keyword>
<gene>
    <name evidence="8" type="ORF">HS961_18290</name>
</gene>
<name>A0A7G5EKV2_9BURK</name>
<evidence type="ECO:0000313" key="8">
    <source>
        <dbReference type="EMBL" id="QMV74627.1"/>
    </source>
</evidence>
<dbReference type="GO" id="GO:0016020">
    <property type="term" value="C:membrane"/>
    <property type="evidence" value="ECO:0007669"/>
    <property type="project" value="UniProtKB-SubCell"/>
</dbReference>
<evidence type="ECO:0000256" key="6">
    <source>
        <dbReference type="SAM" id="Phobius"/>
    </source>
</evidence>
<protein>
    <submittedName>
        <fullName evidence="8">MFS transporter</fullName>
    </submittedName>
</protein>
<feature type="transmembrane region" description="Helical" evidence="6">
    <location>
        <begin position="325"/>
        <end position="343"/>
    </location>
</feature>
<dbReference type="KEGG" id="cpis:HS961_18290"/>
<evidence type="ECO:0000256" key="1">
    <source>
        <dbReference type="ARBA" id="ARBA00004141"/>
    </source>
</evidence>
<proteinExistence type="predicted"/>
<feature type="transmembrane region" description="Helical" evidence="6">
    <location>
        <begin position="45"/>
        <end position="66"/>
    </location>
</feature>
<accession>A0A7G5EKV2</accession>
<dbReference type="PROSITE" id="PS50850">
    <property type="entry name" value="MFS"/>
    <property type="match status" value="1"/>
</dbReference>
<feature type="transmembrane region" description="Helical" evidence="6">
    <location>
        <begin position="193"/>
        <end position="214"/>
    </location>
</feature>
<sequence length="451" mass="48221">MTYRYRIASVFLLGFFIDCINIFMPAVALPRMAAAFQIGSAASAWVANAYILGLTLVIPLSPWLASRWGARRLLAASMLVFAGAVWACGEASSFGQMVGWRFVQGMAGGLLIPVGQAMTFNRFQGSERARISTLVMAVALLAPALSPSLGGWIVDQASWRWVFHANIPLALAAAALSWLWLREEPSPTQTRPDLLGLLLISAALASALLGMSLYGAGQAGMVALACLGAALGFSGLYARHFRQVADAIVDLRLLQSPRLALSIWVYYAIPGIFTGVNLLNIFYLQDLLQMGAAQTGRFMVVYAAGALAAMLLCGRLYNRVGAGRLFLLAMLLHSLGIAALAAVDSTQDLPVLILAYALMGMGGGLGANRAQTTALMDFDGAQTHKASVLWNINRQMAFSVGAALLLMVFNGLAQRWPAPQAYHLTFAIAALLGLLPLLQLRSLPAENTHHE</sequence>
<evidence type="ECO:0000259" key="7">
    <source>
        <dbReference type="PROSITE" id="PS50850"/>
    </source>
</evidence>
<dbReference type="RefSeq" id="WP_182324440.1">
    <property type="nucleotide sequence ID" value="NZ_CP058554.1"/>
</dbReference>
<feature type="transmembrane region" description="Helical" evidence="6">
    <location>
        <begin position="98"/>
        <end position="119"/>
    </location>
</feature>
<keyword evidence="2" id="KW-0813">Transport</keyword>
<feature type="domain" description="Major facilitator superfamily (MFS) profile" evidence="7">
    <location>
        <begin position="7"/>
        <end position="448"/>
    </location>
</feature>
<dbReference type="PANTHER" id="PTHR42718">
    <property type="entry name" value="MAJOR FACILITATOR SUPERFAMILY MULTIDRUG TRANSPORTER MFSC"/>
    <property type="match status" value="1"/>
</dbReference>
<feature type="transmembrane region" description="Helical" evidence="6">
    <location>
        <begin position="259"/>
        <end position="283"/>
    </location>
</feature>
<dbReference type="SUPFAM" id="SSF103473">
    <property type="entry name" value="MFS general substrate transporter"/>
    <property type="match status" value="1"/>
</dbReference>
<dbReference type="InterPro" id="IPR020846">
    <property type="entry name" value="MFS_dom"/>
</dbReference>
<dbReference type="InterPro" id="IPR036259">
    <property type="entry name" value="MFS_trans_sf"/>
</dbReference>
<dbReference type="Proteomes" id="UP000515240">
    <property type="component" value="Chromosome"/>
</dbReference>
<keyword evidence="3 6" id="KW-0812">Transmembrane</keyword>
<evidence type="ECO:0000256" key="4">
    <source>
        <dbReference type="ARBA" id="ARBA00022989"/>
    </source>
</evidence>
<feature type="transmembrane region" description="Helical" evidence="6">
    <location>
        <begin position="131"/>
        <end position="149"/>
    </location>
</feature>
<feature type="transmembrane region" description="Helical" evidence="6">
    <location>
        <begin position="421"/>
        <end position="438"/>
    </location>
</feature>
<feature type="transmembrane region" description="Helical" evidence="6">
    <location>
        <begin position="295"/>
        <end position="313"/>
    </location>
</feature>
<feature type="transmembrane region" description="Helical" evidence="6">
    <location>
        <begin position="349"/>
        <end position="367"/>
    </location>
</feature>
<dbReference type="Pfam" id="PF07690">
    <property type="entry name" value="MFS_1"/>
    <property type="match status" value="1"/>
</dbReference>
<feature type="transmembrane region" description="Helical" evidence="6">
    <location>
        <begin position="73"/>
        <end position="92"/>
    </location>
</feature>
<feature type="transmembrane region" description="Helical" evidence="6">
    <location>
        <begin position="161"/>
        <end position="181"/>
    </location>
</feature>